<dbReference type="Pfam" id="PF01557">
    <property type="entry name" value="FAA_hydrolase"/>
    <property type="match status" value="1"/>
</dbReference>
<dbReference type="SUPFAM" id="SSF56529">
    <property type="entry name" value="FAH"/>
    <property type="match status" value="1"/>
</dbReference>
<dbReference type="PATRIC" id="fig|162209.4.peg.5131"/>
<reference evidence="3 4" key="2">
    <citation type="journal article" date="2016" name="Genome Announc.">
        <title>Complete Genome Sequences of Two Interactive Moderate Thermophiles, Paenibacillus napthalenovorans 32O-Y and Paenibacillus sp. 32O-W.</title>
        <authorList>
            <person name="Butler R.R.III."/>
            <person name="Wang J."/>
            <person name="Stark B.C."/>
            <person name="Pombert J.F."/>
        </authorList>
    </citation>
    <scope>NUCLEOTIDE SEQUENCE [LARGE SCALE GENOMIC DNA]</scope>
    <source>
        <strain evidence="3 4">32O-Y</strain>
    </source>
</reference>
<dbReference type="InterPro" id="IPR050772">
    <property type="entry name" value="Hydratase-Decarb/MhpD_sf"/>
</dbReference>
<dbReference type="STRING" id="162209.IJ22_48600"/>
<dbReference type="OrthoDB" id="9792137at2"/>
<dbReference type="InterPro" id="IPR036663">
    <property type="entry name" value="Fumarylacetoacetase_C_sf"/>
</dbReference>
<reference evidence="4" key="1">
    <citation type="submission" date="2015-12" db="EMBL/GenBank/DDBJ databases">
        <title>Complete genome sequences of two moderately thermophilic Paenibacillus species.</title>
        <authorList>
            <person name="Butler R.III."/>
            <person name="Wang J."/>
            <person name="Stark B.C."/>
            <person name="Pombert J.-F."/>
        </authorList>
    </citation>
    <scope>NUCLEOTIDE SEQUENCE [LARGE SCALE GENOMIC DNA]</scope>
    <source>
        <strain evidence="4">32O-Y</strain>
    </source>
</reference>
<name>A0A0U2L574_9BACL</name>
<dbReference type="AlphaFoldDB" id="A0A0U2L574"/>
<proteinExistence type="predicted"/>
<dbReference type="Proteomes" id="UP000061660">
    <property type="component" value="Chromosome"/>
</dbReference>
<dbReference type="Gene3D" id="3.90.850.10">
    <property type="entry name" value="Fumarylacetoacetase-like, C-terminal domain"/>
    <property type="match status" value="1"/>
</dbReference>
<dbReference type="EMBL" id="CP013652">
    <property type="protein sequence ID" value="ALS25122.1"/>
    <property type="molecule type" value="Genomic_DNA"/>
</dbReference>
<accession>A0A0U2L574</accession>
<keyword evidence="1" id="KW-0456">Lyase</keyword>
<dbReference type="PANTHER" id="PTHR30143">
    <property type="entry name" value="ACID HYDRATASE"/>
    <property type="match status" value="1"/>
</dbReference>
<evidence type="ECO:0000256" key="1">
    <source>
        <dbReference type="ARBA" id="ARBA00023239"/>
    </source>
</evidence>
<gene>
    <name evidence="3" type="ORF">IJ22_48600</name>
</gene>
<sequence length="262" mass="28494">MSMNPSGYEEMALFLIESEVGKREVERFTKRRPELTVEDGYRIQEALIARKLEQGYRVIGPKMGLTSRAKMKQMNVEAPIYGFIFDYMVVEGDVLRLDELIHPKVEAEIAFVLAADVQGPGVTAAQVLAATEYVVPALEIIDSRYEDFQFALPDVVADNASSSRVFIGSGFRSPVGLELDLIGVTLSINGEWKDAGAGAEVLGHPAESVAMLANMLSRRGQSLKAGQVILSGGITGAHTLKAGDTVTAIWDRLGTMQFRVQG</sequence>
<keyword evidence="4" id="KW-1185">Reference proteome</keyword>
<dbReference type="PANTHER" id="PTHR30143:SF0">
    <property type="entry name" value="2-KETO-4-PENTENOATE HYDRATASE"/>
    <property type="match status" value="1"/>
</dbReference>
<dbReference type="GO" id="GO:0005737">
    <property type="term" value="C:cytoplasm"/>
    <property type="evidence" value="ECO:0007669"/>
    <property type="project" value="TreeGrafter"/>
</dbReference>
<protein>
    <submittedName>
        <fullName evidence="3">2-hydroxyhexa-2,4-dienoate hydratase</fullName>
    </submittedName>
</protein>
<dbReference type="GO" id="GO:0008684">
    <property type="term" value="F:2-oxopent-4-enoate hydratase activity"/>
    <property type="evidence" value="ECO:0007669"/>
    <property type="project" value="TreeGrafter"/>
</dbReference>
<organism evidence="3 4">
    <name type="scientific">Paenibacillus naphthalenovorans</name>
    <dbReference type="NCBI Taxonomy" id="162209"/>
    <lineage>
        <taxon>Bacteria</taxon>
        <taxon>Bacillati</taxon>
        <taxon>Bacillota</taxon>
        <taxon>Bacilli</taxon>
        <taxon>Bacillales</taxon>
        <taxon>Paenibacillaceae</taxon>
        <taxon>Paenibacillus</taxon>
    </lineage>
</organism>
<dbReference type="KEGG" id="pnp:IJ22_48600"/>
<evidence type="ECO:0000313" key="4">
    <source>
        <dbReference type="Proteomes" id="UP000061660"/>
    </source>
</evidence>
<feature type="domain" description="Fumarylacetoacetase-like C-terminal" evidence="2">
    <location>
        <begin position="101"/>
        <end position="261"/>
    </location>
</feature>
<evidence type="ECO:0000259" key="2">
    <source>
        <dbReference type="Pfam" id="PF01557"/>
    </source>
</evidence>
<dbReference type="InterPro" id="IPR011234">
    <property type="entry name" value="Fumarylacetoacetase-like_C"/>
</dbReference>
<evidence type="ECO:0000313" key="3">
    <source>
        <dbReference type="EMBL" id="ALS25122.1"/>
    </source>
</evidence>